<dbReference type="RefSeq" id="WP_016522799.1">
    <property type="nucleotide sequence ID" value="NZ_KE332517.1"/>
</dbReference>
<evidence type="ECO:0000313" key="2">
    <source>
        <dbReference type="EMBL" id="EPF29322.1"/>
    </source>
</evidence>
<dbReference type="Proteomes" id="UP000014634">
    <property type="component" value="Unassembled WGS sequence"/>
</dbReference>
<dbReference type="GO" id="GO:0005524">
    <property type="term" value="F:ATP binding"/>
    <property type="evidence" value="ECO:0007669"/>
    <property type="project" value="InterPro"/>
</dbReference>
<protein>
    <recommendedName>
        <fullName evidence="1">ATPase AAA-type core domain-containing protein</fullName>
    </recommendedName>
</protein>
<dbReference type="GO" id="GO:0016887">
    <property type="term" value="F:ATP hydrolysis activity"/>
    <property type="evidence" value="ECO:0007669"/>
    <property type="project" value="InterPro"/>
</dbReference>
<feature type="domain" description="ATPase AAA-type core" evidence="1">
    <location>
        <begin position="42"/>
        <end position="329"/>
    </location>
</feature>
<dbReference type="Pfam" id="PF13304">
    <property type="entry name" value="AAA_21"/>
    <property type="match status" value="1"/>
</dbReference>
<evidence type="ECO:0000313" key="3">
    <source>
        <dbReference type="Proteomes" id="UP000014634"/>
    </source>
</evidence>
<dbReference type="EMBL" id="ATFE01000005">
    <property type="protein sequence ID" value="EPF29322.1"/>
    <property type="molecule type" value="Genomic_DNA"/>
</dbReference>
<accession>A0AA87NRQ6</accession>
<dbReference type="SUPFAM" id="SSF52540">
    <property type="entry name" value="P-loop containing nucleoside triphosphate hydrolases"/>
    <property type="match status" value="1"/>
</dbReference>
<gene>
    <name evidence="2" type="ORF">HMPREF9195_00831</name>
</gene>
<dbReference type="InterPro" id="IPR003959">
    <property type="entry name" value="ATPase_AAA_core"/>
</dbReference>
<evidence type="ECO:0000259" key="1">
    <source>
        <dbReference type="Pfam" id="PF13304"/>
    </source>
</evidence>
<dbReference type="Gene3D" id="3.40.50.300">
    <property type="entry name" value="P-loop containing nucleotide triphosphate hydrolases"/>
    <property type="match status" value="1"/>
</dbReference>
<reference evidence="2 3" key="1">
    <citation type="submission" date="2013-04" db="EMBL/GenBank/DDBJ databases">
        <title>The Genome Sequence of Treponema medium ATCC 700293.</title>
        <authorList>
            <consortium name="The Broad Institute Genomics Platform"/>
            <person name="Earl A."/>
            <person name="Ward D."/>
            <person name="Feldgarden M."/>
            <person name="Gevers D."/>
            <person name="Leonetti C."/>
            <person name="Blanton J.M."/>
            <person name="Dewhirst F.E."/>
            <person name="Izard J."/>
            <person name="Walker B."/>
            <person name="Young S."/>
            <person name="Zeng Q."/>
            <person name="Gargeya S."/>
            <person name="Fitzgerald M."/>
            <person name="Haas B."/>
            <person name="Abouelleil A."/>
            <person name="Allen A.W."/>
            <person name="Alvarado L."/>
            <person name="Arachchi H.M."/>
            <person name="Berlin A.M."/>
            <person name="Chapman S.B."/>
            <person name="Gainer-Dewar J."/>
            <person name="Goldberg J."/>
            <person name="Griggs A."/>
            <person name="Gujja S."/>
            <person name="Hansen M."/>
            <person name="Howarth C."/>
            <person name="Imamovic A."/>
            <person name="Ireland A."/>
            <person name="Larimer J."/>
            <person name="McCowan C."/>
            <person name="Murphy C."/>
            <person name="Pearson M."/>
            <person name="Poon T.W."/>
            <person name="Priest M."/>
            <person name="Roberts A."/>
            <person name="Saif S."/>
            <person name="Shea T."/>
            <person name="Sisk P."/>
            <person name="Sykes S."/>
            <person name="Wortman J."/>
            <person name="Nusbaum C."/>
            <person name="Birren B."/>
        </authorList>
    </citation>
    <scope>NUCLEOTIDE SEQUENCE [LARGE SCALE GENOMIC DNA]</scope>
    <source>
        <strain evidence="2 3">ATCC 700293</strain>
    </source>
</reference>
<dbReference type="PANTHER" id="PTHR40396">
    <property type="entry name" value="ATPASE-LIKE PROTEIN"/>
    <property type="match status" value="1"/>
</dbReference>
<sequence>MLLGYGARNCWCFKDWIDIDLRLDGYVPKEIAQGKNFSTILGFKGANASGKTNALKIFAFIADFAQNSFLYPTDSKILFDSFFLNEENSDFYVEFIIHDIEYRYECTLSKDKVINEVLFEIKNSGDYVLFKRNFNKILENHLYDNATKIIYRDNASFISTLHQYGVENISIIYGFFSRKTINVTYRGLRHEIDRNIPAISNSYFHNKDALIFTKNLIKKFDTGISDIEISFREDEAAEKSYFPIFSHDDAGSIKKLTIDQESSGTKALYIDLFFYYTNLKSGGVLILDEFDINLHPDILPHLIKLFTDNVTNPLSAQMLFTSHNAEILDILGKYRAYIVEKEAGESFAYRLDEPKTNILRNDRPISVPYRRHFLGGYPKIEA</sequence>
<name>A0AA87NRQ6_TREMD</name>
<proteinExistence type="predicted"/>
<dbReference type="AlphaFoldDB" id="A0AA87NRQ6"/>
<dbReference type="InterPro" id="IPR027417">
    <property type="entry name" value="P-loop_NTPase"/>
</dbReference>
<organism evidence="2 3">
    <name type="scientific">Treponema medium ATCC 700293</name>
    <dbReference type="NCBI Taxonomy" id="1125700"/>
    <lineage>
        <taxon>Bacteria</taxon>
        <taxon>Pseudomonadati</taxon>
        <taxon>Spirochaetota</taxon>
        <taxon>Spirochaetia</taxon>
        <taxon>Spirochaetales</taxon>
        <taxon>Treponemataceae</taxon>
        <taxon>Treponema</taxon>
    </lineage>
</organism>
<comment type="caution">
    <text evidence="2">The sequence shown here is derived from an EMBL/GenBank/DDBJ whole genome shotgun (WGS) entry which is preliminary data.</text>
</comment>
<dbReference type="PANTHER" id="PTHR40396:SF1">
    <property type="entry name" value="ATPASE AAA-TYPE CORE DOMAIN-CONTAINING PROTEIN"/>
    <property type="match status" value="1"/>
</dbReference>